<sequence>MAPYAGSLDYAGGTARVVAALETEDCQPGEDPDEDPEEDPDEEDMDMPEDPSSSFEEEPSLELNTSSRRDSATRGVGEGLDPHRAVPSGL</sequence>
<evidence type="ECO:0000256" key="1">
    <source>
        <dbReference type="SAM" id="MobiDB-lite"/>
    </source>
</evidence>
<dbReference type="EMBL" id="LGRX02033201">
    <property type="protein sequence ID" value="KAK3242287.1"/>
    <property type="molecule type" value="Genomic_DNA"/>
</dbReference>
<evidence type="ECO:0000313" key="3">
    <source>
        <dbReference type="EMBL" id="KAK3244499.1"/>
    </source>
</evidence>
<feature type="compositionally biased region" description="Acidic residues" evidence="1">
    <location>
        <begin position="22"/>
        <end position="60"/>
    </location>
</feature>
<feature type="region of interest" description="Disordered" evidence="1">
    <location>
        <begin position="20"/>
        <end position="90"/>
    </location>
</feature>
<organism evidence="3 6">
    <name type="scientific">Cymbomonas tetramitiformis</name>
    <dbReference type="NCBI Taxonomy" id="36881"/>
    <lineage>
        <taxon>Eukaryota</taxon>
        <taxon>Viridiplantae</taxon>
        <taxon>Chlorophyta</taxon>
        <taxon>Pyramimonadophyceae</taxon>
        <taxon>Pyramimonadales</taxon>
        <taxon>Pyramimonadaceae</taxon>
        <taxon>Cymbomonas</taxon>
    </lineage>
</organism>
<evidence type="ECO:0000313" key="2">
    <source>
        <dbReference type="EMBL" id="KAK3242287.1"/>
    </source>
</evidence>
<accession>A0AAE0BYK6</accession>
<gene>
    <name evidence="4" type="ORF">CYMTET_16402</name>
    <name evidence="3" type="ORF">CYMTET_45888</name>
    <name evidence="2" type="ORF">CYMTET_48023</name>
    <name evidence="5" type="ORF">CYMTET_7134</name>
</gene>
<dbReference type="Proteomes" id="UP001190700">
    <property type="component" value="Unassembled WGS sequence"/>
</dbReference>
<evidence type="ECO:0000313" key="4">
    <source>
        <dbReference type="EMBL" id="KAK3275472.1"/>
    </source>
</evidence>
<evidence type="ECO:0000313" key="5">
    <source>
        <dbReference type="EMBL" id="KAK3285248.1"/>
    </source>
</evidence>
<dbReference type="EMBL" id="LGRX02001903">
    <property type="protein sequence ID" value="KAK3285248.1"/>
    <property type="molecule type" value="Genomic_DNA"/>
</dbReference>
<name>A0AAE0BYK6_9CHLO</name>
<keyword evidence="6" id="KW-1185">Reference proteome</keyword>
<proteinExistence type="predicted"/>
<protein>
    <submittedName>
        <fullName evidence="3">Uncharacterized protein</fullName>
    </submittedName>
</protein>
<reference evidence="3" key="2">
    <citation type="submission" date="2023-06" db="EMBL/GenBank/DDBJ databases">
        <title>Long-read-based genome assembly of the green algal bacterivore Cymbomonas tetramitiformis.</title>
        <authorList>
            <person name="Gyaltshen Y."/>
            <person name="Rozenberg A."/>
            <person name="Paasch A."/>
            <person name="Burns J.A."/>
            <person name="Warring S."/>
            <person name="Larson R."/>
            <person name="Maurer-Alcala X."/>
            <person name="Dacks J."/>
            <person name="Kim E."/>
        </authorList>
    </citation>
    <scope>NUCLEOTIDE SEQUENCE</scope>
    <source>
        <strain evidence="3">PLY_AMNH</strain>
    </source>
</reference>
<dbReference type="EMBL" id="LGRX02007205">
    <property type="protein sequence ID" value="KAK3275472.1"/>
    <property type="molecule type" value="Genomic_DNA"/>
</dbReference>
<dbReference type="AlphaFoldDB" id="A0AAE0BYK6"/>
<reference evidence="3 6" key="1">
    <citation type="journal article" date="2015" name="Genome Biol. Evol.">
        <title>Comparative Genomics of a Bacterivorous Green Alga Reveals Evolutionary Causalities and Consequences of Phago-Mixotrophic Mode of Nutrition.</title>
        <authorList>
            <person name="Burns J.A."/>
            <person name="Paasch A."/>
            <person name="Narechania A."/>
            <person name="Kim E."/>
        </authorList>
    </citation>
    <scope>NUCLEOTIDE SEQUENCE [LARGE SCALE GENOMIC DNA]</scope>
    <source>
        <strain evidence="3">PLY_AMNH</strain>
    </source>
</reference>
<dbReference type="EMBL" id="LGRX02031797">
    <property type="protein sequence ID" value="KAK3244499.1"/>
    <property type="molecule type" value="Genomic_DNA"/>
</dbReference>
<evidence type="ECO:0000313" key="6">
    <source>
        <dbReference type="Proteomes" id="UP001190700"/>
    </source>
</evidence>
<comment type="caution">
    <text evidence="3">The sequence shown here is derived from an EMBL/GenBank/DDBJ whole genome shotgun (WGS) entry which is preliminary data.</text>
</comment>